<comment type="function">
    <text evidence="6">Microtubule inner protein (MIP) part of the dynein-decorated doublet microtubules (DMTs) in cilia axoneme, which is required for motile cilia beating.</text>
</comment>
<feature type="domain" description="DM10" evidence="9">
    <location>
        <begin position="519"/>
        <end position="626"/>
    </location>
</feature>
<dbReference type="GeneTree" id="ENSGT00530000063528"/>
<comment type="subcellular location">
    <subcellularLocation>
        <location evidence="1">Cytoplasm</location>
        <location evidence="1">Cytoskeleton</location>
        <location evidence="1">Cilium axoneme</location>
    </subcellularLocation>
</comment>
<reference evidence="10" key="1">
    <citation type="submission" date="2025-08" db="UniProtKB">
        <authorList>
            <consortium name="Ensembl"/>
        </authorList>
    </citation>
    <scope>IDENTIFICATION</scope>
</reference>
<dbReference type="Ensembl" id="ENSOKIT00005096147.1">
    <property type="protein sequence ID" value="ENSOKIP00005089952.1"/>
    <property type="gene ID" value="ENSOKIG00005039209.1"/>
</dbReference>
<keyword evidence="2" id="KW-0963">Cytoplasm</keyword>
<evidence type="ECO:0000256" key="3">
    <source>
        <dbReference type="ARBA" id="ARBA00022737"/>
    </source>
</evidence>
<name>A0A8C7JNA9_ONCKI</name>
<dbReference type="Proteomes" id="UP000694557">
    <property type="component" value="Unassembled WGS sequence"/>
</dbReference>
<gene>
    <name evidence="10" type="primary">EFHC2</name>
    <name evidence="10" type="synonym">efhc2</name>
</gene>
<evidence type="ECO:0000256" key="2">
    <source>
        <dbReference type="ARBA" id="ARBA00022490"/>
    </source>
</evidence>
<evidence type="ECO:0000256" key="5">
    <source>
        <dbReference type="ARBA" id="ARBA00023273"/>
    </source>
</evidence>
<feature type="domain" description="DM10" evidence="9">
    <location>
        <begin position="317"/>
        <end position="457"/>
    </location>
</feature>
<dbReference type="FunFam" id="2.30.29.170:FF:000001">
    <property type="entry name" value="EF-hand domain containing 1"/>
    <property type="match status" value="1"/>
</dbReference>
<evidence type="ECO:0000256" key="6">
    <source>
        <dbReference type="ARBA" id="ARBA00035003"/>
    </source>
</evidence>
<reference evidence="10" key="2">
    <citation type="submission" date="2025-09" db="UniProtKB">
        <authorList>
            <consortium name="Ensembl"/>
        </authorList>
    </citation>
    <scope>IDENTIFICATION</scope>
</reference>
<dbReference type="Pfam" id="PF06565">
    <property type="entry name" value="DM10_dom"/>
    <property type="match status" value="3"/>
</dbReference>
<protein>
    <recommendedName>
        <fullName evidence="7">EF-hand domain-containing family member C2</fullName>
    </recommendedName>
</protein>
<dbReference type="Gene3D" id="2.30.29.170">
    <property type="match status" value="3"/>
</dbReference>
<dbReference type="AlphaFoldDB" id="A0A8C7JNA9"/>
<evidence type="ECO:0000259" key="9">
    <source>
        <dbReference type="PROSITE" id="PS51336"/>
    </source>
</evidence>
<feature type="region of interest" description="Disordered" evidence="8">
    <location>
        <begin position="364"/>
        <end position="389"/>
    </location>
</feature>
<dbReference type="GO" id="GO:0039010">
    <property type="term" value="P:specification of pronephric distal tubule identity"/>
    <property type="evidence" value="ECO:0007669"/>
    <property type="project" value="Ensembl"/>
</dbReference>
<dbReference type="SUPFAM" id="SSF47473">
    <property type="entry name" value="EF-hand"/>
    <property type="match status" value="1"/>
</dbReference>
<evidence type="ECO:0000313" key="11">
    <source>
        <dbReference type="Proteomes" id="UP000694557"/>
    </source>
</evidence>
<dbReference type="InterPro" id="IPR006602">
    <property type="entry name" value="DM10_dom"/>
</dbReference>
<evidence type="ECO:0000256" key="8">
    <source>
        <dbReference type="SAM" id="MobiDB-lite"/>
    </source>
</evidence>
<dbReference type="FunFam" id="2.30.29.170:FF:000003">
    <property type="entry name" value="EF-hand domain (C-terminal) containing 1"/>
    <property type="match status" value="1"/>
</dbReference>
<dbReference type="PROSITE" id="PS51336">
    <property type="entry name" value="DM10"/>
    <property type="match status" value="3"/>
</dbReference>
<dbReference type="GO" id="GO:0005930">
    <property type="term" value="C:axoneme"/>
    <property type="evidence" value="ECO:0007669"/>
    <property type="project" value="UniProtKB-SubCell"/>
</dbReference>
<keyword evidence="11" id="KW-1185">Reference proteome</keyword>
<proteinExistence type="predicted"/>
<evidence type="ECO:0000256" key="7">
    <source>
        <dbReference type="ARBA" id="ARBA00039880"/>
    </source>
</evidence>
<feature type="compositionally biased region" description="Basic residues" evidence="8">
    <location>
        <begin position="369"/>
        <end position="381"/>
    </location>
</feature>
<keyword evidence="5" id="KW-0966">Cell projection</keyword>
<dbReference type="InterPro" id="IPR011992">
    <property type="entry name" value="EF-hand-dom_pair"/>
</dbReference>
<sequence length="848" mass="97603">MTLISQISSFKLVIIIMSSLCIIHKMLQCSKMFLQYYNFLRMLQPWILTLHCCRATQDNSTLHGNLKREGRKNFSRVGRREKYIYIPIYAAMALPMLPGNSLNKNLGKDKFHKSQHFDYSNGVRMMVGSGKPGIGGELLLGQKSQPNYSVFPNGEGSDTPSWVAFDKQVLSFNAFFQEAVPQKREEKYRVRKCKIYFYLEDDTIQVVEPELKNSGIPQGTLIRRHRIPLPPPDDECFYTVHDFNINQQMVLYSRTFMVTDCDPFTRNFLRKMGVRLNPPTSIPLDPYSNLRQEMEKSMKPLRPYERLDTLKQFLDHDRNVLRFFCHWDDSENMFGDPRELTLHYFLADDTIEIREVIYPNSGRDATPKFLHRSKLPKHSPNPKRQPGDITDRTVLNVFGPMGQGGRYILDSLKTGAVHEQFYKDSDLTLGGMVNVWGRRVVICDCDNFTKEFYRSKYGIEDFSPVQYKAPLAPKPPRPVPPYNGFGSEEDSLCSCQGLLPKPPQKDFRKLMEKDRQGLESNVLRFMGKMVTENPIDRDRLFIISFYLSDDTICVYEPPQRNTGVLAGKFLERGRVKKPGQELFKSEMSQYFSAQDLYVGARINLNNQGFQLIDADEYAFNYMEQHAEEFPRANMGSIISKIRSIPEDKQNEIKQFLTLSDPGNTGLIPYEPFRGLLVGLECGLSEHEVMMLGRCFCERQQPEAEVGLMLAVAQDHLRKKHFESFSDMTRAFTHEDRHRTGHLSTKEARTICKAFQLPLAEDLLRALLKKFDAGSEEMDYHAFLAGINWRENPAPPVLPDDALKVNVDWSREARDPEVKSINYSVLLEDVFGSVNTNSNQPNTLTNPTL</sequence>
<dbReference type="PANTHER" id="PTHR12086">
    <property type="entry name" value="EF-HAND DOMAIN C-TERMINAL CONTAINING PROTEIN"/>
    <property type="match status" value="1"/>
</dbReference>
<dbReference type="PANTHER" id="PTHR12086:SF11">
    <property type="entry name" value="EF-HAND DOMAIN-CONTAINING FAMILY MEMBER C2"/>
    <property type="match status" value="1"/>
</dbReference>
<evidence type="ECO:0000313" key="10">
    <source>
        <dbReference type="Ensembl" id="ENSOKIP00005089952.1"/>
    </source>
</evidence>
<evidence type="ECO:0000256" key="4">
    <source>
        <dbReference type="ARBA" id="ARBA00023212"/>
    </source>
</evidence>
<feature type="domain" description="DM10" evidence="9">
    <location>
        <begin position="166"/>
        <end position="273"/>
    </location>
</feature>
<organism evidence="10 11">
    <name type="scientific">Oncorhynchus kisutch</name>
    <name type="common">Coho salmon</name>
    <name type="synonym">Salmo kisutch</name>
    <dbReference type="NCBI Taxonomy" id="8019"/>
    <lineage>
        <taxon>Eukaryota</taxon>
        <taxon>Metazoa</taxon>
        <taxon>Chordata</taxon>
        <taxon>Craniata</taxon>
        <taxon>Vertebrata</taxon>
        <taxon>Euteleostomi</taxon>
        <taxon>Actinopterygii</taxon>
        <taxon>Neopterygii</taxon>
        <taxon>Teleostei</taxon>
        <taxon>Protacanthopterygii</taxon>
        <taxon>Salmoniformes</taxon>
        <taxon>Salmonidae</taxon>
        <taxon>Salmoninae</taxon>
        <taxon>Oncorhynchus</taxon>
    </lineage>
</organism>
<accession>A0A8C7JNA9</accession>
<dbReference type="SMART" id="SM00676">
    <property type="entry name" value="DM10"/>
    <property type="match status" value="3"/>
</dbReference>
<dbReference type="InterPro" id="IPR040193">
    <property type="entry name" value="EFHC1/EFHC2/EFHB"/>
</dbReference>
<dbReference type="Gene3D" id="1.10.238.10">
    <property type="entry name" value="EF-hand"/>
    <property type="match status" value="1"/>
</dbReference>
<evidence type="ECO:0000256" key="1">
    <source>
        <dbReference type="ARBA" id="ARBA00004430"/>
    </source>
</evidence>
<dbReference type="GO" id="GO:1903251">
    <property type="term" value="P:multi-ciliated epithelial cell differentiation"/>
    <property type="evidence" value="ECO:0007669"/>
    <property type="project" value="Ensembl"/>
</dbReference>
<dbReference type="GO" id="GO:0005874">
    <property type="term" value="C:microtubule"/>
    <property type="evidence" value="ECO:0007669"/>
    <property type="project" value="TreeGrafter"/>
</dbReference>
<keyword evidence="4" id="KW-0206">Cytoskeleton</keyword>
<keyword evidence="3" id="KW-0677">Repeat</keyword>
<dbReference type="GO" id="GO:0010975">
    <property type="term" value="P:regulation of neuron projection development"/>
    <property type="evidence" value="ECO:0007669"/>
    <property type="project" value="TreeGrafter"/>
</dbReference>
<dbReference type="FunFam" id="2.30.29.170:FF:000002">
    <property type="entry name" value="EF-hand domain (C-terminal) containing 1"/>
    <property type="match status" value="1"/>
</dbReference>